<evidence type="ECO:0000313" key="3">
    <source>
        <dbReference type="Proteomes" id="UP001359308"/>
    </source>
</evidence>
<evidence type="ECO:0000313" key="2">
    <source>
        <dbReference type="EMBL" id="WWF02879.1"/>
    </source>
</evidence>
<organism evidence="1 3">
    <name type="scientific">Methylococcus capsulatus</name>
    <dbReference type="NCBI Taxonomy" id="414"/>
    <lineage>
        <taxon>Bacteria</taxon>
        <taxon>Pseudomonadati</taxon>
        <taxon>Pseudomonadota</taxon>
        <taxon>Gammaproteobacteria</taxon>
        <taxon>Methylococcales</taxon>
        <taxon>Methylococcaceae</taxon>
        <taxon>Methylococcus</taxon>
    </lineage>
</organism>
<name>A0ABZ2F2J3_METCP</name>
<keyword evidence="3" id="KW-1185">Reference proteome</keyword>
<accession>A0ABZ2F2J3</accession>
<protein>
    <submittedName>
        <fullName evidence="1">Uncharacterized protein</fullName>
    </submittedName>
</protein>
<dbReference type="EMBL" id="CP104311">
    <property type="protein sequence ID" value="WWF02879.1"/>
    <property type="molecule type" value="Genomic_DNA"/>
</dbReference>
<dbReference type="RefSeq" id="WP_198321675.1">
    <property type="nucleotide sequence ID" value="NZ_CP104311.1"/>
</dbReference>
<sequence>MTGWKTKTAAIVSVIYGLLGWLLGLHGADIAMQFIVQGIGIAGVGHKIEKAGIAPASFPQGRGDDMTDEEFAAFVRRQQHG</sequence>
<reference evidence="1 3" key="1">
    <citation type="submission" date="2022-09" db="EMBL/GenBank/DDBJ databases">
        <authorList>
            <person name="Giprobiosintez L."/>
        </authorList>
    </citation>
    <scope>NUCLEOTIDE SEQUENCE [LARGE SCALE GENOMIC DNA]</scope>
    <source>
        <strain evidence="1">VKPM-B-12549</strain>
        <strain evidence="3">VKPM-B-12549 (GBS-15)</strain>
    </source>
</reference>
<proteinExistence type="predicted"/>
<dbReference type="Proteomes" id="UP001359308">
    <property type="component" value="Chromosome"/>
</dbReference>
<gene>
    <name evidence="2" type="ORF">N4J17_04490</name>
    <name evidence="1" type="ORF">N4J17_09845</name>
</gene>
<dbReference type="EMBL" id="CP104311">
    <property type="protein sequence ID" value="WWF00785.1"/>
    <property type="molecule type" value="Genomic_DNA"/>
</dbReference>
<evidence type="ECO:0000313" key="1">
    <source>
        <dbReference type="EMBL" id="WWF00785.1"/>
    </source>
</evidence>